<dbReference type="GO" id="GO:0016301">
    <property type="term" value="F:kinase activity"/>
    <property type="evidence" value="ECO:0007669"/>
    <property type="project" value="UniProtKB-KW"/>
</dbReference>
<proteinExistence type="predicted"/>
<protein>
    <submittedName>
        <fullName evidence="2">Shikimate kinase</fullName>
    </submittedName>
</protein>
<organism evidence="2">
    <name type="scientific">Jonesiaceae bacterium BS-20</name>
    <dbReference type="NCBI Taxonomy" id="3120821"/>
    <lineage>
        <taxon>Bacteria</taxon>
        <taxon>Bacillati</taxon>
        <taxon>Actinomycetota</taxon>
        <taxon>Actinomycetes</taxon>
        <taxon>Micrococcales</taxon>
        <taxon>Jonesiaceae</taxon>
    </lineage>
</organism>
<dbReference type="EMBL" id="CP146203">
    <property type="protein sequence ID" value="XBH22715.1"/>
    <property type="molecule type" value="Genomic_DNA"/>
</dbReference>
<dbReference type="InterPro" id="IPR027417">
    <property type="entry name" value="P-loop_NTPase"/>
</dbReference>
<dbReference type="AlphaFoldDB" id="A0AAU7E056"/>
<dbReference type="InterPro" id="IPR031322">
    <property type="entry name" value="Shikimate/glucono_kinase"/>
</dbReference>
<name>A0AAU7E056_9MICO</name>
<feature type="region of interest" description="Disordered" evidence="1">
    <location>
        <begin position="1"/>
        <end position="20"/>
    </location>
</feature>
<dbReference type="SUPFAM" id="SSF52540">
    <property type="entry name" value="P-loop containing nucleoside triphosphate hydrolases"/>
    <property type="match status" value="1"/>
</dbReference>
<reference evidence="2" key="1">
    <citation type="submission" date="2024-02" db="EMBL/GenBank/DDBJ databases">
        <title>Tomenella chthoni gen. nov. sp. nov., a member of the family Jonesiaceae isolated from bat guano.</title>
        <authorList>
            <person name="Miller S.L."/>
            <person name="King J."/>
            <person name="Sankaranarayanan K."/>
            <person name="Lawson P.A."/>
        </authorList>
    </citation>
    <scope>NUCLEOTIDE SEQUENCE</scope>
    <source>
        <strain evidence="2">BS-20</strain>
    </source>
</reference>
<dbReference type="Pfam" id="PF01202">
    <property type="entry name" value="SKI"/>
    <property type="match status" value="1"/>
</dbReference>
<keyword evidence="2" id="KW-0418">Kinase</keyword>
<evidence type="ECO:0000256" key="1">
    <source>
        <dbReference type="SAM" id="MobiDB-lite"/>
    </source>
</evidence>
<sequence>MPSSDTSMTQQPADYSGQRPATTGPWLTIIGPAGAGKSTLGKLLADLLGKVFVDIDIAGRPFYLEKGWPVARIYEESDRLGWVVTERAWEEARAHAVLNVLPQSPGGIVALGAAHTNYTRDDLFDQVQQVVATSEHVIWVEPHEDPRHSIETLRERNKQVRGLDYLYDGHDMLAEWVLDARSKSLATSVLYTRGLTPPQSVREIIQLLS</sequence>
<evidence type="ECO:0000313" key="2">
    <source>
        <dbReference type="EMBL" id="XBH22715.1"/>
    </source>
</evidence>
<gene>
    <name evidence="2" type="ORF">V5R04_05705</name>
</gene>
<dbReference type="Gene3D" id="3.40.50.300">
    <property type="entry name" value="P-loop containing nucleotide triphosphate hydrolases"/>
    <property type="match status" value="1"/>
</dbReference>
<keyword evidence="2" id="KW-0808">Transferase</keyword>
<feature type="compositionally biased region" description="Polar residues" evidence="1">
    <location>
        <begin position="1"/>
        <end position="13"/>
    </location>
</feature>
<accession>A0AAU7E056</accession>